<evidence type="ECO:0000256" key="1">
    <source>
        <dbReference type="SAM" id="Phobius"/>
    </source>
</evidence>
<name>A0A846H9A1_9CYAN</name>
<evidence type="ECO:0000313" key="2">
    <source>
        <dbReference type="EMBL" id="NEU73895.1"/>
    </source>
</evidence>
<evidence type="ECO:0000313" key="3">
    <source>
        <dbReference type="Proteomes" id="UP000031549"/>
    </source>
</evidence>
<dbReference type="EMBL" id="JTCM02000030">
    <property type="protein sequence ID" value="NEU73895.1"/>
    <property type="molecule type" value="Genomic_DNA"/>
</dbReference>
<protein>
    <submittedName>
        <fullName evidence="2">Transporter suffix domain-containing protein</fullName>
    </submittedName>
</protein>
<accession>A0A846H9A1</accession>
<keyword evidence="3" id="KW-1185">Reference proteome</keyword>
<keyword evidence="1" id="KW-0472">Membrane</keyword>
<dbReference type="RefSeq" id="WP_039739407.1">
    <property type="nucleotide sequence ID" value="NZ_JTCM02000030.1"/>
</dbReference>
<keyword evidence="1" id="KW-1133">Transmembrane helix</keyword>
<proteinExistence type="predicted"/>
<keyword evidence="1" id="KW-0812">Transmembrane</keyword>
<dbReference type="Proteomes" id="UP000031549">
    <property type="component" value="Unassembled WGS sequence"/>
</dbReference>
<dbReference type="InterPro" id="IPR047961">
    <property type="entry name" value="Transp_suffix-like"/>
</dbReference>
<dbReference type="NCBIfam" id="NF033684">
    <property type="entry name" value="suffix_2_RND"/>
    <property type="match status" value="1"/>
</dbReference>
<sequence>MQRLGLILIVLSFVPWVAIPFVVPFLPLSAAQKAACVPVLLVLAEILFWLGLLLVGKEVAQRYRQYFSLGFLKKQVRKFRRRR</sequence>
<dbReference type="AlphaFoldDB" id="A0A846H9A1"/>
<organism evidence="2 3">
    <name type="scientific">Hassallia byssoidea VB512170</name>
    <dbReference type="NCBI Taxonomy" id="1304833"/>
    <lineage>
        <taxon>Bacteria</taxon>
        <taxon>Bacillati</taxon>
        <taxon>Cyanobacteriota</taxon>
        <taxon>Cyanophyceae</taxon>
        <taxon>Nostocales</taxon>
        <taxon>Tolypothrichaceae</taxon>
        <taxon>Hassallia</taxon>
    </lineage>
</organism>
<comment type="caution">
    <text evidence="2">The sequence shown here is derived from an EMBL/GenBank/DDBJ whole genome shotgun (WGS) entry which is preliminary data.</text>
</comment>
<feature type="transmembrane region" description="Helical" evidence="1">
    <location>
        <begin position="30"/>
        <end position="55"/>
    </location>
</feature>
<gene>
    <name evidence="2" type="ORF">PI95_015350</name>
</gene>
<reference evidence="2 3" key="1">
    <citation type="journal article" date="2015" name="Genome Announc.">
        <title>Draft Genome Sequence of Cyanobacterium Hassallia byssoidea Strain VB512170, Isolated from Monuments in India.</title>
        <authorList>
            <person name="Singh D."/>
            <person name="Chandrababunaidu M.M."/>
            <person name="Panda A."/>
            <person name="Sen D."/>
            <person name="Bhattacharyya S."/>
            <person name="Adhikary S.P."/>
            <person name="Tripathy S."/>
        </authorList>
    </citation>
    <scope>NUCLEOTIDE SEQUENCE [LARGE SCALE GENOMIC DNA]</scope>
    <source>
        <strain evidence="2 3">VB512170</strain>
    </source>
</reference>